<protein>
    <submittedName>
        <fullName evidence="1">PD-(D/E)XK motif protein</fullName>
    </submittedName>
</protein>
<dbReference type="Pfam" id="PF14390">
    <property type="entry name" value="DUF4420"/>
    <property type="match status" value="1"/>
</dbReference>
<accession>A0ABW6HTI1</accession>
<dbReference type="InterPro" id="IPR025534">
    <property type="entry name" value="DUF4420"/>
</dbReference>
<dbReference type="Proteomes" id="UP001600109">
    <property type="component" value="Unassembled WGS sequence"/>
</dbReference>
<proteinExistence type="predicted"/>
<evidence type="ECO:0000313" key="1">
    <source>
        <dbReference type="EMBL" id="MFE3867027.1"/>
    </source>
</evidence>
<evidence type="ECO:0000313" key="2">
    <source>
        <dbReference type="Proteomes" id="UP001600109"/>
    </source>
</evidence>
<sequence>MVNNKIIESIWDTIQYSGNSQFVYKRLSFEGKPSLNLGLNFTLQRCLILELPKKTTLNLPNSIKQNLSLEYYEGSKCLCIVLLDTMFYDLFDDLILSIFNRISEISDSDEYTREFINSFYKWSSFFENKKSEKLTIDQIKGLFGELFFLKNQLSNAVSTVDDVLKSWKGPYDEGHDFVLDFKDYEIKTVESSKNNIRISSEFQLDSEKGKELELIVISVATDIINGISIKNLIDEIKVIVLKNFGDNSILLNALFQKGLTFSNLDFYDIYKFLPIKEASYNCNNEKFPKLNKSNLPIEINTVKYNIRLNLIQDFLINETKY</sequence>
<organism evidence="1 2">
    <name type="scientific">Flavobacterium xylosi</name>
    <dbReference type="NCBI Taxonomy" id="3230415"/>
    <lineage>
        <taxon>Bacteria</taxon>
        <taxon>Pseudomonadati</taxon>
        <taxon>Bacteroidota</taxon>
        <taxon>Flavobacteriia</taxon>
        <taxon>Flavobacteriales</taxon>
        <taxon>Flavobacteriaceae</taxon>
        <taxon>Flavobacterium</taxon>
    </lineage>
</organism>
<name>A0ABW6HTI1_9FLAO</name>
<keyword evidence="2" id="KW-1185">Reference proteome</keyword>
<comment type="caution">
    <text evidence="1">The sequence shown here is derived from an EMBL/GenBank/DDBJ whole genome shotgun (WGS) entry which is preliminary data.</text>
</comment>
<dbReference type="EMBL" id="JBHZPZ010000003">
    <property type="protein sequence ID" value="MFE3867027.1"/>
    <property type="molecule type" value="Genomic_DNA"/>
</dbReference>
<gene>
    <name evidence="1" type="ORF">ACFX5E_02945</name>
</gene>
<dbReference type="RefSeq" id="WP_379853677.1">
    <property type="nucleotide sequence ID" value="NZ_JBHZPZ010000003.1"/>
</dbReference>
<reference evidence="1 2" key="1">
    <citation type="submission" date="2024-06" db="EMBL/GenBank/DDBJ databases">
        <title>Flavobacterium spp. isolated from glacier.</title>
        <authorList>
            <person name="Han D."/>
        </authorList>
    </citation>
    <scope>NUCLEOTIDE SEQUENCE [LARGE SCALE GENOMIC DNA]</scope>
    <source>
        <strain evidence="1 2">LS2P90</strain>
    </source>
</reference>